<dbReference type="KEGG" id="shyd:CJD35_14940"/>
<evidence type="ECO:0000313" key="2">
    <source>
        <dbReference type="EMBL" id="ASY45843.1"/>
    </source>
</evidence>
<evidence type="ECO:0000313" key="3">
    <source>
        <dbReference type="Proteomes" id="UP000217141"/>
    </source>
</evidence>
<name>A0A249MWV0_SPHXE</name>
<protein>
    <submittedName>
        <fullName evidence="2">Uncharacterized protein</fullName>
    </submittedName>
</protein>
<evidence type="ECO:0000256" key="1">
    <source>
        <dbReference type="SAM" id="Phobius"/>
    </source>
</evidence>
<keyword evidence="1" id="KW-1133">Transmembrane helix</keyword>
<dbReference type="RefSeq" id="WP_017181269.1">
    <property type="nucleotide sequence ID" value="NZ_CP022746.1"/>
</dbReference>
<keyword evidence="1" id="KW-0472">Membrane</keyword>
<accession>A0A249MWV0</accession>
<gene>
    <name evidence="2" type="ORF">CJD35_14940</name>
</gene>
<dbReference type="Proteomes" id="UP000217141">
    <property type="component" value="Chromosome II"/>
</dbReference>
<keyword evidence="1" id="KW-0812">Transmembrane</keyword>
<organism evidence="2 3">
    <name type="scientific">Sphingobium xenophagum</name>
    <dbReference type="NCBI Taxonomy" id="121428"/>
    <lineage>
        <taxon>Bacteria</taxon>
        <taxon>Pseudomonadati</taxon>
        <taxon>Pseudomonadota</taxon>
        <taxon>Alphaproteobacteria</taxon>
        <taxon>Sphingomonadales</taxon>
        <taxon>Sphingomonadaceae</taxon>
        <taxon>Sphingobium</taxon>
    </lineage>
</organism>
<feature type="transmembrane region" description="Helical" evidence="1">
    <location>
        <begin position="111"/>
        <end position="131"/>
    </location>
</feature>
<dbReference type="AlphaFoldDB" id="A0A249MWV0"/>
<dbReference type="EMBL" id="CP022746">
    <property type="protein sequence ID" value="ASY45843.1"/>
    <property type="molecule type" value="Genomic_DNA"/>
</dbReference>
<sequence>MFDFLVESSLAARTPKEIEIAQEVFGLSPSDHLGQDATVRMSIHRLRKKLENLPPNREGEHLVLPRGEYRLQLRSDIDLDAAGLVAEASIGKTDDAETPGRQTRYNMLARPVLAICVLGIILLAVLMAWFWPLNLTRDARLASAFWKPLTHSAIPTALIVGDRYAFGEVENGRVVRQVVDPLVTSSEDLDRYLLNHKRDGAQVVDLNQFDLPAAMAPALVSIMPVLNRATGDAKARAITSSRFTTDMLKTHNIVYVGLLSDLRDLSEPIFDRSGFALMPTGDAIVDRRSGRRFEANWADPSKERMLRRDYAYVASFPGPFGNRILVIAGMNDPGLVEVAQIVSRQADLAILTGKANEKSAFEALYEIRTFGPSGVANRLIIVRPTQAGRQWDATLQR</sequence>
<reference evidence="2 3" key="1">
    <citation type="submission" date="2017-08" db="EMBL/GenBank/DDBJ databases">
        <title>Whole Genome Sequence of Sphingobium hydrophobicum C1: Insights into Adaption to the Electronic-waste Contaminated Sediment.</title>
        <authorList>
            <person name="Song D."/>
            <person name="Chen X."/>
            <person name="Xu M."/>
        </authorList>
    </citation>
    <scope>NUCLEOTIDE SEQUENCE [LARGE SCALE GENOMIC DNA]</scope>
    <source>
        <strain evidence="2 3">C1</strain>
    </source>
</reference>
<proteinExistence type="predicted"/>